<feature type="region of interest" description="Disordered" evidence="1">
    <location>
        <begin position="76"/>
        <end position="97"/>
    </location>
</feature>
<comment type="caution">
    <text evidence="2">The sequence shown here is derived from an EMBL/GenBank/DDBJ whole genome shotgun (WGS) entry which is preliminary data.</text>
</comment>
<dbReference type="EMBL" id="BLXT01000859">
    <property type="protein sequence ID" value="GFN80933.1"/>
    <property type="molecule type" value="Genomic_DNA"/>
</dbReference>
<sequence>MLKAPLSNLIEFNRSDLRLTGKFSSLFGWFLYIYIACSQQGDLRFQVFRRARAPVVRLEPATEGSLQISGRTRQPLCHWRPSSADRKTGREKGRGVGSRVYSQSGLRFARFQSQHQHPGISFSLRAWRIVNSCNAMVPPLLTTLRANPHWRQQFMCPTIHVWKHSSFFGREHATSAATSTLDWKYMYNASNPDLR</sequence>
<dbReference type="AlphaFoldDB" id="A0AAV3YFV3"/>
<protein>
    <submittedName>
        <fullName evidence="2">Uncharacterized protein</fullName>
    </submittedName>
</protein>
<evidence type="ECO:0000256" key="1">
    <source>
        <dbReference type="SAM" id="MobiDB-lite"/>
    </source>
</evidence>
<keyword evidence="3" id="KW-1185">Reference proteome</keyword>
<proteinExistence type="predicted"/>
<evidence type="ECO:0000313" key="3">
    <source>
        <dbReference type="Proteomes" id="UP000735302"/>
    </source>
</evidence>
<organism evidence="2 3">
    <name type="scientific">Plakobranchus ocellatus</name>
    <dbReference type="NCBI Taxonomy" id="259542"/>
    <lineage>
        <taxon>Eukaryota</taxon>
        <taxon>Metazoa</taxon>
        <taxon>Spiralia</taxon>
        <taxon>Lophotrochozoa</taxon>
        <taxon>Mollusca</taxon>
        <taxon>Gastropoda</taxon>
        <taxon>Heterobranchia</taxon>
        <taxon>Euthyneura</taxon>
        <taxon>Panpulmonata</taxon>
        <taxon>Sacoglossa</taxon>
        <taxon>Placobranchoidea</taxon>
        <taxon>Plakobranchidae</taxon>
        <taxon>Plakobranchus</taxon>
    </lineage>
</organism>
<gene>
    <name evidence="2" type="ORF">PoB_000743900</name>
</gene>
<feature type="compositionally biased region" description="Basic and acidic residues" evidence="1">
    <location>
        <begin position="83"/>
        <end position="94"/>
    </location>
</feature>
<reference evidence="2 3" key="1">
    <citation type="journal article" date="2021" name="Elife">
        <title>Chloroplast acquisition without the gene transfer in kleptoplastic sea slugs, Plakobranchus ocellatus.</title>
        <authorList>
            <person name="Maeda T."/>
            <person name="Takahashi S."/>
            <person name="Yoshida T."/>
            <person name="Shimamura S."/>
            <person name="Takaki Y."/>
            <person name="Nagai Y."/>
            <person name="Toyoda A."/>
            <person name="Suzuki Y."/>
            <person name="Arimoto A."/>
            <person name="Ishii H."/>
            <person name="Satoh N."/>
            <person name="Nishiyama T."/>
            <person name="Hasebe M."/>
            <person name="Maruyama T."/>
            <person name="Minagawa J."/>
            <person name="Obokata J."/>
            <person name="Shigenobu S."/>
        </authorList>
    </citation>
    <scope>NUCLEOTIDE SEQUENCE [LARGE SCALE GENOMIC DNA]</scope>
</reference>
<evidence type="ECO:0000313" key="2">
    <source>
        <dbReference type="EMBL" id="GFN80933.1"/>
    </source>
</evidence>
<name>A0AAV3YFV3_9GAST</name>
<accession>A0AAV3YFV3</accession>
<dbReference type="Proteomes" id="UP000735302">
    <property type="component" value="Unassembled WGS sequence"/>
</dbReference>